<accession>A0A4R8UHF3</accession>
<dbReference type="PANTHER" id="PTHR39335">
    <property type="entry name" value="BLL4220 PROTEIN"/>
    <property type="match status" value="1"/>
</dbReference>
<feature type="signal peptide" evidence="1">
    <location>
        <begin position="1"/>
        <end position="24"/>
    </location>
</feature>
<evidence type="ECO:0000313" key="2">
    <source>
        <dbReference type="EMBL" id="TFB52814.1"/>
    </source>
</evidence>
<dbReference type="OrthoDB" id="597632at2"/>
<dbReference type="PANTHER" id="PTHR39335:SF1">
    <property type="entry name" value="BLL4220 PROTEIN"/>
    <property type="match status" value="1"/>
</dbReference>
<feature type="chain" id="PRO_5039258292" description="Lipoprotein with Yx(FWY)xxD motif" evidence="1">
    <location>
        <begin position="25"/>
        <end position="166"/>
    </location>
</feature>
<sequence length="166" mass="16363">MEHIVKTPFALTLAGAALALLALAGCATPASTSSSSPPPIAAGTDAAVATTDLGTIVVDGKGMTAYFFDKDTADSGSSACTGQCAANWPAITSASATPSVTGITAKVGTITGVTGDKQLTVNGRPIYTYAGDTAAGDTNGQGVQGVWYVLSPAGDEITTKPGRSGY</sequence>
<dbReference type="Proteomes" id="UP000297866">
    <property type="component" value="Unassembled WGS sequence"/>
</dbReference>
<protein>
    <recommendedName>
        <fullName evidence="4">Lipoprotein with Yx(FWY)xxD motif</fullName>
    </recommendedName>
</protein>
<keyword evidence="3" id="KW-1185">Reference proteome</keyword>
<organism evidence="2 3">
    <name type="scientific">Cryobacterium tagatosivorans</name>
    <dbReference type="NCBI Taxonomy" id="1259199"/>
    <lineage>
        <taxon>Bacteria</taxon>
        <taxon>Bacillati</taxon>
        <taxon>Actinomycetota</taxon>
        <taxon>Actinomycetes</taxon>
        <taxon>Micrococcales</taxon>
        <taxon>Microbacteriaceae</taxon>
        <taxon>Cryobacterium</taxon>
    </lineage>
</organism>
<reference evidence="2 3" key="1">
    <citation type="submission" date="2019-03" db="EMBL/GenBank/DDBJ databases">
        <title>Genomics of glacier-inhabiting Cryobacterium strains.</title>
        <authorList>
            <person name="Liu Q."/>
            <person name="Xin Y.-H."/>
        </authorList>
    </citation>
    <scope>NUCLEOTIDE SEQUENCE [LARGE SCALE GENOMIC DNA]</scope>
    <source>
        <strain evidence="2 3">Sr47</strain>
    </source>
</reference>
<dbReference type="AlphaFoldDB" id="A0A4R8UHF3"/>
<dbReference type="GO" id="GO:0043448">
    <property type="term" value="P:alkane catabolic process"/>
    <property type="evidence" value="ECO:0007669"/>
    <property type="project" value="TreeGrafter"/>
</dbReference>
<gene>
    <name evidence="2" type="ORF">E3O23_05810</name>
</gene>
<evidence type="ECO:0008006" key="4">
    <source>
        <dbReference type="Google" id="ProtNLM"/>
    </source>
</evidence>
<name>A0A4R8UHF3_9MICO</name>
<proteinExistence type="predicted"/>
<dbReference type="EMBL" id="SOEZ01000031">
    <property type="protein sequence ID" value="TFB52814.1"/>
    <property type="molecule type" value="Genomic_DNA"/>
</dbReference>
<dbReference type="PROSITE" id="PS51257">
    <property type="entry name" value="PROKAR_LIPOPROTEIN"/>
    <property type="match status" value="1"/>
</dbReference>
<evidence type="ECO:0000313" key="3">
    <source>
        <dbReference type="Proteomes" id="UP000297866"/>
    </source>
</evidence>
<dbReference type="InterPro" id="IPR005297">
    <property type="entry name" value="Lipoprotein_repeat"/>
</dbReference>
<evidence type="ECO:0000256" key="1">
    <source>
        <dbReference type="SAM" id="SignalP"/>
    </source>
</evidence>
<comment type="caution">
    <text evidence="2">The sequence shown here is derived from an EMBL/GenBank/DDBJ whole genome shotgun (WGS) entry which is preliminary data.</text>
</comment>
<dbReference type="Pfam" id="PF03640">
    <property type="entry name" value="Lipoprotein_15"/>
    <property type="match status" value="2"/>
</dbReference>
<keyword evidence="1" id="KW-0732">Signal</keyword>